<dbReference type="AlphaFoldDB" id="A0A9X2JFX9"/>
<dbReference type="EMBL" id="JAMXLR010000015">
    <property type="protein sequence ID" value="MCO6042898.1"/>
    <property type="molecule type" value="Genomic_DNA"/>
</dbReference>
<gene>
    <name evidence="3" type="ORF">NG895_03160</name>
</gene>
<accession>A0A9X2JFX9</accession>
<name>A0A9X2JFX9_9BACT</name>
<dbReference type="RefSeq" id="WP_252850998.1">
    <property type="nucleotide sequence ID" value="NZ_JAMXLR010000015.1"/>
</dbReference>
<dbReference type="GO" id="GO:0006313">
    <property type="term" value="P:DNA transposition"/>
    <property type="evidence" value="ECO:0007669"/>
    <property type="project" value="InterPro"/>
</dbReference>
<evidence type="ECO:0000259" key="2">
    <source>
        <dbReference type="Pfam" id="PF13340"/>
    </source>
</evidence>
<dbReference type="PANTHER" id="PTHR30007">
    <property type="entry name" value="PHP DOMAIN PROTEIN"/>
    <property type="match status" value="1"/>
</dbReference>
<sequence length="264" mass="30565">MKTECQYSSDSTNKQWQSVRQLLPPPARLGRRPIDRRRIVNAILYLVRTGCQWRMLPQDFPNWNTVYGVFRRWRDDGTWQRIHDRLREKVRKAAGKKSTPTAAIVDSQSIRTAEGGEERGYDAGKKITGRKRHLAVDTLGLVLAVVVHSAAVQDQWGAEWVMDKLGEQFRRLKVIFGDSAYGRSGLPEWVKETFGWMLHTVLRPVDVKGFVVLPKRWIVERTFAWLGRHRRHSKDYEKTEASSEAITYIAMISLMSKRLAMAEK</sequence>
<dbReference type="InterPro" id="IPR025161">
    <property type="entry name" value="IS402-like_dom"/>
</dbReference>
<protein>
    <submittedName>
        <fullName evidence="3">IS5 family transposase</fullName>
    </submittedName>
</protein>
<dbReference type="GO" id="GO:0003677">
    <property type="term" value="F:DNA binding"/>
    <property type="evidence" value="ECO:0007669"/>
    <property type="project" value="InterPro"/>
</dbReference>
<dbReference type="PANTHER" id="PTHR30007:SF0">
    <property type="entry name" value="TRANSPOSASE"/>
    <property type="match status" value="1"/>
</dbReference>
<feature type="domain" description="Insertion element IS402-like" evidence="2">
    <location>
        <begin position="12"/>
        <end position="83"/>
    </location>
</feature>
<evidence type="ECO:0000313" key="4">
    <source>
        <dbReference type="Proteomes" id="UP001155241"/>
    </source>
</evidence>
<reference evidence="3" key="1">
    <citation type="submission" date="2022-06" db="EMBL/GenBank/DDBJ databases">
        <title>Aeoliella straminimaris, a novel planctomycete from sediments.</title>
        <authorList>
            <person name="Vitorino I.R."/>
            <person name="Lage O.M."/>
        </authorList>
    </citation>
    <scope>NUCLEOTIDE SEQUENCE</scope>
    <source>
        <strain evidence="3">ICT_H6.2</strain>
    </source>
</reference>
<dbReference type="Proteomes" id="UP001155241">
    <property type="component" value="Unassembled WGS sequence"/>
</dbReference>
<comment type="caution">
    <text evidence="3">The sequence shown here is derived from an EMBL/GenBank/DDBJ whole genome shotgun (WGS) entry which is preliminary data.</text>
</comment>
<dbReference type="Pfam" id="PF13340">
    <property type="entry name" value="DUF4096"/>
    <property type="match status" value="1"/>
</dbReference>
<dbReference type="GO" id="GO:0004803">
    <property type="term" value="F:transposase activity"/>
    <property type="evidence" value="ECO:0007669"/>
    <property type="project" value="InterPro"/>
</dbReference>
<organism evidence="3 4">
    <name type="scientific">Aeoliella straminimaris</name>
    <dbReference type="NCBI Taxonomy" id="2954799"/>
    <lineage>
        <taxon>Bacteria</taxon>
        <taxon>Pseudomonadati</taxon>
        <taxon>Planctomycetota</taxon>
        <taxon>Planctomycetia</taxon>
        <taxon>Pirellulales</taxon>
        <taxon>Lacipirellulaceae</taxon>
        <taxon>Aeoliella</taxon>
    </lineage>
</organism>
<proteinExistence type="predicted"/>
<dbReference type="NCBIfam" id="NF033580">
    <property type="entry name" value="transpos_IS5_3"/>
    <property type="match status" value="1"/>
</dbReference>
<evidence type="ECO:0000259" key="1">
    <source>
        <dbReference type="Pfam" id="PF01609"/>
    </source>
</evidence>
<evidence type="ECO:0000313" key="3">
    <source>
        <dbReference type="EMBL" id="MCO6042898.1"/>
    </source>
</evidence>
<keyword evidence="4" id="KW-1185">Reference proteome</keyword>
<dbReference type="InterPro" id="IPR002559">
    <property type="entry name" value="Transposase_11"/>
</dbReference>
<feature type="domain" description="Transposase IS4-like" evidence="1">
    <location>
        <begin position="99"/>
        <end position="254"/>
    </location>
</feature>
<dbReference type="Pfam" id="PF01609">
    <property type="entry name" value="DDE_Tnp_1"/>
    <property type="match status" value="1"/>
</dbReference>